<keyword evidence="3" id="KW-0446">Lipid-binding</keyword>
<feature type="chain" id="PRO_5033945389" description="Bifunctional inhibitor/plant lipid transfer protein/seed storage helical domain-containing protein" evidence="4">
    <location>
        <begin position="24"/>
        <end position="92"/>
    </location>
</feature>
<feature type="signal peptide" evidence="4">
    <location>
        <begin position="1"/>
        <end position="23"/>
    </location>
</feature>
<evidence type="ECO:0000313" key="7">
    <source>
        <dbReference type="EMBL" id="KAG0483191.1"/>
    </source>
</evidence>
<evidence type="ECO:0000313" key="9">
    <source>
        <dbReference type="Proteomes" id="UP000639772"/>
    </source>
</evidence>
<proteinExistence type="inferred from homology"/>
<dbReference type="Proteomes" id="UP000636800">
    <property type="component" value="Chromosome 5"/>
</dbReference>
<dbReference type="PANTHER" id="PTHR33214:SF69">
    <property type="entry name" value="BIFUNCTIONAL INHIBITOR_LIPID-TRANSFER PROTEIN_SEED STORAGE 2S ALBUMIN SUPERFAMILY PROTEIN"/>
    <property type="match status" value="1"/>
</dbReference>
<accession>A0A835R7B6</accession>
<dbReference type="CDD" id="cd01959">
    <property type="entry name" value="nsLTP2"/>
    <property type="match status" value="1"/>
</dbReference>
<dbReference type="InterPro" id="IPR016140">
    <property type="entry name" value="Bifunc_inhib/LTP/seed_store"/>
</dbReference>
<dbReference type="Proteomes" id="UP000639772">
    <property type="component" value="Unassembled WGS sequence"/>
</dbReference>
<dbReference type="Pfam" id="PF00234">
    <property type="entry name" value="Tryp_alpha_amyl"/>
    <property type="match status" value="1"/>
</dbReference>
<evidence type="ECO:0000313" key="8">
    <source>
        <dbReference type="Proteomes" id="UP000636800"/>
    </source>
</evidence>
<evidence type="ECO:0000256" key="3">
    <source>
        <dbReference type="ARBA" id="ARBA00023121"/>
    </source>
</evidence>
<gene>
    <name evidence="7" type="ORF">HPP92_011275</name>
    <name evidence="6" type="ORF">HPP92_011575</name>
</gene>
<comment type="caution">
    <text evidence="6">The sequence shown here is derived from an EMBL/GenBank/DDBJ whole genome shotgun (WGS) entry which is preliminary data.</text>
</comment>
<dbReference type="InterPro" id="IPR036312">
    <property type="entry name" value="Bifun_inhib/LTP/seed_sf"/>
</dbReference>
<keyword evidence="2" id="KW-0813">Transport</keyword>
<dbReference type="GO" id="GO:0008289">
    <property type="term" value="F:lipid binding"/>
    <property type="evidence" value="ECO:0007669"/>
    <property type="project" value="UniProtKB-KW"/>
</dbReference>
<keyword evidence="8" id="KW-1185">Reference proteome</keyword>
<feature type="domain" description="Bifunctional inhibitor/plant lipid transfer protein/seed storage helical" evidence="5">
    <location>
        <begin position="28"/>
        <end position="92"/>
    </location>
</feature>
<evidence type="ECO:0000313" key="6">
    <source>
        <dbReference type="EMBL" id="KAG0480717.1"/>
    </source>
</evidence>
<keyword evidence="4" id="KW-0732">Signal</keyword>
<dbReference type="EMBL" id="JADCNL010000005">
    <property type="protein sequence ID" value="KAG0480717.1"/>
    <property type="molecule type" value="Genomic_DNA"/>
</dbReference>
<dbReference type="GO" id="GO:0006869">
    <property type="term" value="P:lipid transport"/>
    <property type="evidence" value="ECO:0007669"/>
    <property type="project" value="InterPro"/>
</dbReference>
<dbReference type="InterPro" id="IPR033872">
    <property type="entry name" value="nsLTP2"/>
</dbReference>
<reference evidence="8 9" key="1">
    <citation type="journal article" date="2020" name="Nat. Food">
        <title>A phased Vanilla planifolia genome enables genetic improvement of flavour and production.</title>
        <authorList>
            <person name="Hasing T."/>
            <person name="Tang H."/>
            <person name="Brym M."/>
            <person name="Khazi F."/>
            <person name="Huang T."/>
            <person name="Chambers A.H."/>
        </authorList>
    </citation>
    <scope>NUCLEOTIDE SEQUENCE [LARGE SCALE GENOMIC DNA]</scope>
    <source>
        <tissue evidence="6">Leaf</tissue>
    </source>
</reference>
<evidence type="ECO:0000259" key="5">
    <source>
        <dbReference type="Pfam" id="PF00234"/>
    </source>
</evidence>
<name>A0A835R7B6_VANPL</name>
<evidence type="ECO:0000256" key="2">
    <source>
        <dbReference type="ARBA" id="ARBA00022448"/>
    </source>
</evidence>
<protein>
    <recommendedName>
        <fullName evidence="5">Bifunctional inhibitor/plant lipid transfer protein/seed storage helical domain-containing protein</fullName>
    </recommendedName>
</protein>
<dbReference type="OrthoDB" id="665742at2759"/>
<dbReference type="SUPFAM" id="SSF47699">
    <property type="entry name" value="Bifunctional inhibitor/lipid-transfer protein/seed storage 2S albumin"/>
    <property type="match status" value="1"/>
</dbReference>
<dbReference type="AlphaFoldDB" id="A0A835R7B6"/>
<organism evidence="6 8">
    <name type="scientific">Vanilla planifolia</name>
    <name type="common">Vanilla</name>
    <dbReference type="NCBI Taxonomy" id="51239"/>
    <lineage>
        <taxon>Eukaryota</taxon>
        <taxon>Viridiplantae</taxon>
        <taxon>Streptophyta</taxon>
        <taxon>Embryophyta</taxon>
        <taxon>Tracheophyta</taxon>
        <taxon>Spermatophyta</taxon>
        <taxon>Magnoliopsida</taxon>
        <taxon>Liliopsida</taxon>
        <taxon>Asparagales</taxon>
        <taxon>Orchidaceae</taxon>
        <taxon>Vanilloideae</taxon>
        <taxon>Vanilleae</taxon>
        <taxon>Vanilla</taxon>
    </lineage>
</organism>
<evidence type="ECO:0000256" key="4">
    <source>
        <dbReference type="SAM" id="SignalP"/>
    </source>
</evidence>
<comment type="similarity">
    <text evidence="1">Belongs to the plant LTP family. B11E subfamily.</text>
</comment>
<dbReference type="Gene3D" id="1.10.110.10">
    <property type="entry name" value="Plant lipid-transfer and hydrophobic proteins"/>
    <property type="match status" value="1"/>
</dbReference>
<sequence length="92" mass="9855">MKSSFLLLYFVAAPLLLRAPVAASPSCDLMELSPCASAILTAAPPTAACCTKLKEQQHCLCQYEKDPRLRGYVNTGNGRKVAGICEVPIPKC</sequence>
<evidence type="ECO:0000256" key="1">
    <source>
        <dbReference type="ARBA" id="ARBA00009707"/>
    </source>
</evidence>
<dbReference type="EMBL" id="JADCNM010000005">
    <property type="protein sequence ID" value="KAG0483191.1"/>
    <property type="molecule type" value="Genomic_DNA"/>
</dbReference>
<dbReference type="PANTHER" id="PTHR33214">
    <property type="entry name" value="BIFUNCTIONAL INHIBITOR/LIPID-TRANSFER PROTEIN/SEED STORAGE 2S ALBUMIN SUPERFAMILY PROTEIN"/>
    <property type="match status" value="1"/>
</dbReference>